<evidence type="ECO:0000256" key="1">
    <source>
        <dbReference type="ARBA" id="ARBA00022741"/>
    </source>
</evidence>
<dbReference type="GO" id="GO:0005737">
    <property type="term" value="C:cytoplasm"/>
    <property type="evidence" value="ECO:0007669"/>
    <property type="project" value="TreeGrafter"/>
</dbReference>
<protein>
    <recommendedName>
        <fullName evidence="3">Orc1-like AAA ATPase domain-containing protein</fullName>
    </recommendedName>
</protein>
<dbReference type="PANTHER" id="PTHR16305">
    <property type="entry name" value="TESTICULAR SOLUBLE ADENYLYL CYCLASE"/>
    <property type="match status" value="1"/>
</dbReference>
<dbReference type="SUPFAM" id="SSF52540">
    <property type="entry name" value="P-loop containing nucleoside triphosphate hydrolases"/>
    <property type="match status" value="1"/>
</dbReference>
<evidence type="ECO:0000256" key="2">
    <source>
        <dbReference type="ARBA" id="ARBA00022840"/>
    </source>
</evidence>
<evidence type="ECO:0000313" key="5">
    <source>
        <dbReference type="Proteomes" id="UP000322927"/>
    </source>
</evidence>
<dbReference type="Proteomes" id="UP000322927">
    <property type="component" value="Chromosome"/>
</dbReference>
<dbReference type="GO" id="GO:0004016">
    <property type="term" value="F:adenylate cyclase activity"/>
    <property type="evidence" value="ECO:0007669"/>
    <property type="project" value="TreeGrafter"/>
</dbReference>
<keyword evidence="2" id="KW-0067">ATP-binding</keyword>
<name>A0A5P2C909_STRVZ</name>
<organism evidence="4 5">
    <name type="scientific">Streptomyces venezuelae</name>
    <dbReference type="NCBI Taxonomy" id="54571"/>
    <lineage>
        <taxon>Bacteria</taxon>
        <taxon>Bacillati</taxon>
        <taxon>Actinomycetota</taxon>
        <taxon>Actinomycetes</taxon>
        <taxon>Kitasatosporales</taxon>
        <taxon>Streptomycetaceae</taxon>
        <taxon>Streptomyces</taxon>
    </lineage>
</organism>
<dbReference type="Gene3D" id="3.40.50.300">
    <property type="entry name" value="P-loop containing nucleotide triphosphate hydrolases"/>
    <property type="match status" value="1"/>
</dbReference>
<feature type="domain" description="Orc1-like AAA ATPase" evidence="3">
    <location>
        <begin position="14"/>
        <end position="109"/>
    </location>
</feature>
<gene>
    <name evidence="4" type="ORF">DEJ48_34280</name>
</gene>
<dbReference type="GO" id="GO:0005524">
    <property type="term" value="F:ATP binding"/>
    <property type="evidence" value="ECO:0007669"/>
    <property type="project" value="UniProtKB-KW"/>
</dbReference>
<keyword evidence="1" id="KW-0547">Nucleotide-binding</keyword>
<proteinExistence type="predicted"/>
<dbReference type="InterPro" id="IPR027417">
    <property type="entry name" value="P-loop_NTPase"/>
</dbReference>
<sequence length="117" mass="12008">MLGPVQSSHKNADFVGRGAELTALDEALSRAAAGEPRALVVGGEAGVGKTRLLTEFLGRAAADGIVVALGGCVEPGADALPYHPVSTALRALRRQLGAEAWTEAVAAARSVWSPRCF</sequence>
<accession>A0A5P2C909</accession>
<reference evidence="4 5" key="1">
    <citation type="submission" date="2018-05" db="EMBL/GenBank/DDBJ databases">
        <title>Streptomyces venezuelae.</title>
        <authorList>
            <person name="Kim W."/>
            <person name="Lee N."/>
            <person name="Cho B.-K."/>
        </authorList>
    </citation>
    <scope>NUCLEOTIDE SEQUENCE [LARGE SCALE GENOMIC DNA]</scope>
    <source>
        <strain evidence="4 5">ATCC 14584</strain>
    </source>
</reference>
<dbReference type="AlphaFoldDB" id="A0A5P2C909"/>
<dbReference type="PANTHER" id="PTHR16305:SF35">
    <property type="entry name" value="TRANSCRIPTIONAL ACTIVATOR DOMAIN"/>
    <property type="match status" value="1"/>
</dbReference>
<dbReference type="Pfam" id="PF13191">
    <property type="entry name" value="AAA_16"/>
    <property type="match status" value="1"/>
</dbReference>
<evidence type="ECO:0000259" key="3">
    <source>
        <dbReference type="Pfam" id="PF13191"/>
    </source>
</evidence>
<evidence type="ECO:0000313" key="4">
    <source>
        <dbReference type="EMBL" id="QES37811.1"/>
    </source>
</evidence>
<dbReference type="EMBL" id="CP029192">
    <property type="protein sequence ID" value="QES37811.1"/>
    <property type="molecule type" value="Genomic_DNA"/>
</dbReference>
<dbReference type="InterPro" id="IPR041664">
    <property type="entry name" value="AAA_16"/>
</dbReference>